<proteinExistence type="predicted"/>
<dbReference type="PANTHER" id="PTHR10635">
    <property type="entry name" value="COATOMER SUBUNIT BETA"/>
    <property type="match status" value="1"/>
</dbReference>
<reference evidence="3" key="2">
    <citation type="submission" date="2015-01" db="EMBL/GenBank/DDBJ databases">
        <title>Evolutionary Origins and Diversification of the Mycorrhizal Mutualists.</title>
        <authorList>
            <consortium name="DOE Joint Genome Institute"/>
            <consortium name="Mycorrhizal Genomics Consortium"/>
            <person name="Kohler A."/>
            <person name="Kuo A."/>
            <person name="Nagy L.G."/>
            <person name="Floudas D."/>
            <person name="Copeland A."/>
            <person name="Barry K.W."/>
            <person name="Cichocki N."/>
            <person name="Veneault-Fourrey C."/>
            <person name="LaButti K."/>
            <person name="Lindquist E.A."/>
            <person name="Lipzen A."/>
            <person name="Lundell T."/>
            <person name="Morin E."/>
            <person name="Murat C."/>
            <person name="Riley R."/>
            <person name="Ohm R."/>
            <person name="Sun H."/>
            <person name="Tunlid A."/>
            <person name="Henrissat B."/>
            <person name="Grigoriev I.V."/>
            <person name="Hibbett D.S."/>
            <person name="Martin F."/>
        </authorList>
    </citation>
    <scope>NUCLEOTIDE SEQUENCE [LARGE SCALE GENOMIC DNA]</scope>
    <source>
        <strain evidence="3">F 1598</strain>
    </source>
</reference>
<dbReference type="STRING" id="765440.A0A0C3BAU1"/>
<protein>
    <recommendedName>
        <fullName evidence="1">Coatomer beta subunit appendage platform domain-containing protein</fullName>
    </recommendedName>
</protein>
<dbReference type="OrthoDB" id="10261439at2759"/>
<gene>
    <name evidence="2" type="ORF">PILCRDRAFT_14466</name>
</gene>
<organism evidence="2 3">
    <name type="scientific">Piloderma croceum (strain F 1598)</name>
    <dbReference type="NCBI Taxonomy" id="765440"/>
    <lineage>
        <taxon>Eukaryota</taxon>
        <taxon>Fungi</taxon>
        <taxon>Dikarya</taxon>
        <taxon>Basidiomycota</taxon>
        <taxon>Agaricomycotina</taxon>
        <taxon>Agaricomycetes</taxon>
        <taxon>Agaricomycetidae</taxon>
        <taxon>Atheliales</taxon>
        <taxon>Atheliaceae</taxon>
        <taxon>Piloderma</taxon>
    </lineage>
</organism>
<evidence type="ECO:0000313" key="3">
    <source>
        <dbReference type="Proteomes" id="UP000054166"/>
    </source>
</evidence>
<sequence>MSEACVILNDIHIDIMDYIKPGYCNEGTEFEWENRQTSKHVMKSTNMSCLTPEGAMSGGCDFLSANMYARSLFGEDASANLSIEKTEAGNITGHVHIRSKTQGIALSLGQVAQKDNKPSV</sequence>
<dbReference type="AlphaFoldDB" id="A0A0C3BAU1"/>
<dbReference type="GO" id="GO:0006888">
    <property type="term" value="P:endoplasmic reticulum to Golgi vesicle-mediated transport"/>
    <property type="evidence" value="ECO:0007669"/>
    <property type="project" value="TreeGrafter"/>
</dbReference>
<dbReference type="GO" id="GO:0006886">
    <property type="term" value="P:intracellular protein transport"/>
    <property type="evidence" value="ECO:0007669"/>
    <property type="project" value="InterPro"/>
</dbReference>
<dbReference type="GO" id="GO:0030126">
    <property type="term" value="C:COPI vesicle coat"/>
    <property type="evidence" value="ECO:0007669"/>
    <property type="project" value="TreeGrafter"/>
</dbReference>
<feature type="domain" description="Coatomer beta subunit appendage platform" evidence="1">
    <location>
        <begin position="3"/>
        <end position="110"/>
    </location>
</feature>
<dbReference type="PANTHER" id="PTHR10635:SF0">
    <property type="entry name" value="COATOMER SUBUNIT BETA"/>
    <property type="match status" value="1"/>
</dbReference>
<evidence type="ECO:0000259" key="1">
    <source>
        <dbReference type="Pfam" id="PF14806"/>
    </source>
</evidence>
<dbReference type="HOGENOM" id="CLU_150825_0_0_1"/>
<reference evidence="2 3" key="1">
    <citation type="submission" date="2014-04" db="EMBL/GenBank/DDBJ databases">
        <authorList>
            <consortium name="DOE Joint Genome Institute"/>
            <person name="Kuo A."/>
            <person name="Tarkka M."/>
            <person name="Buscot F."/>
            <person name="Kohler A."/>
            <person name="Nagy L.G."/>
            <person name="Floudas D."/>
            <person name="Copeland A."/>
            <person name="Barry K.W."/>
            <person name="Cichocki N."/>
            <person name="Veneault-Fourrey C."/>
            <person name="LaButti K."/>
            <person name="Lindquist E.A."/>
            <person name="Lipzen A."/>
            <person name="Lundell T."/>
            <person name="Morin E."/>
            <person name="Murat C."/>
            <person name="Sun H."/>
            <person name="Tunlid A."/>
            <person name="Henrissat B."/>
            <person name="Grigoriev I.V."/>
            <person name="Hibbett D.S."/>
            <person name="Martin F."/>
            <person name="Nordberg H.P."/>
            <person name="Cantor M.N."/>
            <person name="Hua S.X."/>
        </authorList>
    </citation>
    <scope>NUCLEOTIDE SEQUENCE [LARGE SCALE GENOMIC DNA]</scope>
    <source>
        <strain evidence="2 3">F 1598</strain>
    </source>
</reference>
<dbReference type="Proteomes" id="UP000054166">
    <property type="component" value="Unassembled WGS sequence"/>
</dbReference>
<accession>A0A0C3BAU1</accession>
<dbReference type="Pfam" id="PF14806">
    <property type="entry name" value="Coatomer_b_Cpla"/>
    <property type="match status" value="1"/>
</dbReference>
<dbReference type="InParanoid" id="A0A0C3BAU1"/>
<name>A0A0C3BAU1_PILCF</name>
<dbReference type="InterPro" id="IPR016460">
    <property type="entry name" value="COPB1"/>
</dbReference>
<keyword evidence="3" id="KW-1185">Reference proteome</keyword>
<evidence type="ECO:0000313" key="2">
    <source>
        <dbReference type="EMBL" id="KIM74447.1"/>
    </source>
</evidence>
<dbReference type="EMBL" id="KN833061">
    <property type="protein sequence ID" value="KIM74447.1"/>
    <property type="molecule type" value="Genomic_DNA"/>
</dbReference>
<dbReference type="GO" id="GO:0006891">
    <property type="term" value="P:intra-Golgi vesicle-mediated transport"/>
    <property type="evidence" value="ECO:0007669"/>
    <property type="project" value="TreeGrafter"/>
</dbReference>
<dbReference type="InterPro" id="IPR029446">
    <property type="entry name" value="COPB1_appendage_platform_dom"/>
</dbReference>